<evidence type="ECO:0000259" key="1">
    <source>
        <dbReference type="PROSITE" id="PS51340"/>
    </source>
</evidence>
<keyword evidence="3" id="KW-1185">Reference proteome</keyword>
<evidence type="ECO:0000313" key="2">
    <source>
        <dbReference type="EMBL" id="PKA62795.1"/>
    </source>
</evidence>
<dbReference type="GO" id="GO:0030151">
    <property type="term" value="F:molybdenum ion binding"/>
    <property type="evidence" value="ECO:0007669"/>
    <property type="project" value="InterPro"/>
</dbReference>
<dbReference type="PANTHER" id="PTHR14237">
    <property type="entry name" value="MOLYBDOPTERIN COFACTOR SULFURASE MOSC"/>
    <property type="match status" value="1"/>
</dbReference>
<evidence type="ECO:0000313" key="3">
    <source>
        <dbReference type="Proteomes" id="UP000236161"/>
    </source>
</evidence>
<dbReference type="GO" id="GO:0032787">
    <property type="term" value="P:monocarboxylic acid metabolic process"/>
    <property type="evidence" value="ECO:0007669"/>
    <property type="project" value="UniProtKB-ARBA"/>
</dbReference>
<keyword evidence="2" id="KW-0808">Transferase</keyword>
<dbReference type="PANTHER" id="PTHR14237:SF19">
    <property type="entry name" value="MITOCHONDRIAL AMIDOXIME REDUCING COMPONENT 1"/>
    <property type="match status" value="1"/>
</dbReference>
<gene>
    <name evidence="2" type="primary">ABA3</name>
    <name evidence="2" type="ORF">AXF42_Ash020067</name>
</gene>
<feature type="domain" description="MOSC" evidence="1">
    <location>
        <begin position="174"/>
        <end position="335"/>
    </location>
</feature>
<dbReference type="EMBL" id="KZ451914">
    <property type="protein sequence ID" value="PKA62795.1"/>
    <property type="molecule type" value="Genomic_DNA"/>
</dbReference>
<dbReference type="Pfam" id="PF03473">
    <property type="entry name" value="MOSC"/>
    <property type="match status" value="1"/>
</dbReference>
<dbReference type="InterPro" id="IPR005303">
    <property type="entry name" value="MOCOS_middle"/>
</dbReference>
<accession>A0A2I0B4R2</accession>
<dbReference type="SUPFAM" id="SSF50800">
    <property type="entry name" value="PK beta-barrel domain-like"/>
    <property type="match status" value="1"/>
</dbReference>
<dbReference type="InterPro" id="IPR011037">
    <property type="entry name" value="Pyrv_Knase-like_insert_dom_sf"/>
</dbReference>
<dbReference type="AlphaFoldDB" id="A0A2I0B4R2"/>
<dbReference type="EC" id="2.8.1.9" evidence="2"/>
<reference evidence="2 3" key="1">
    <citation type="journal article" date="2017" name="Nature">
        <title>The Apostasia genome and the evolution of orchids.</title>
        <authorList>
            <person name="Zhang G.Q."/>
            <person name="Liu K.W."/>
            <person name="Li Z."/>
            <person name="Lohaus R."/>
            <person name="Hsiao Y.Y."/>
            <person name="Niu S.C."/>
            <person name="Wang J.Y."/>
            <person name="Lin Y.C."/>
            <person name="Xu Q."/>
            <person name="Chen L.J."/>
            <person name="Yoshida K."/>
            <person name="Fujiwara S."/>
            <person name="Wang Z.W."/>
            <person name="Zhang Y.Q."/>
            <person name="Mitsuda N."/>
            <person name="Wang M."/>
            <person name="Liu G.H."/>
            <person name="Pecoraro L."/>
            <person name="Huang H.X."/>
            <person name="Xiao X.J."/>
            <person name="Lin M."/>
            <person name="Wu X.Y."/>
            <person name="Wu W.L."/>
            <person name="Chen Y.Y."/>
            <person name="Chang S.B."/>
            <person name="Sakamoto S."/>
            <person name="Ohme-Takagi M."/>
            <person name="Yagi M."/>
            <person name="Zeng S.J."/>
            <person name="Shen C.Y."/>
            <person name="Yeh C.M."/>
            <person name="Luo Y.B."/>
            <person name="Tsai W.C."/>
            <person name="Van de Peer Y."/>
            <person name="Liu Z.J."/>
        </authorList>
    </citation>
    <scope>NUCLEOTIDE SEQUENCE [LARGE SCALE GENOMIC DNA]</scope>
    <source>
        <strain evidence="3">cv. Shenzhen</strain>
        <tissue evidence="2">Stem</tissue>
    </source>
</reference>
<proteinExistence type="predicted"/>
<dbReference type="InterPro" id="IPR005302">
    <property type="entry name" value="MoCF_Sase_C"/>
</dbReference>
<dbReference type="SUPFAM" id="SSF141673">
    <property type="entry name" value="MOSC N-terminal domain-like"/>
    <property type="match status" value="1"/>
</dbReference>
<dbReference type="GO" id="GO:0030170">
    <property type="term" value="F:pyridoxal phosphate binding"/>
    <property type="evidence" value="ECO:0007669"/>
    <property type="project" value="InterPro"/>
</dbReference>
<dbReference type="Pfam" id="PF03476">
    <property type="entry name" value="MOSC_N"/>
    <property type="match status" value="1"/>
</dbReference>
<dbReference type="PROSITE" id="PS51340">
    <property type="entry name" value="MOSC"/>
    <property type="match status" value="1"/>
</dbReference>
<dbReference type="Proteomes" id="UP000236161">
    <property type="component" value="Unassembled WGS sequence"/>
</dbReference>
<protein>
    <submittedName>
        <fullName evidence="2">Molybdenum cofactor sulfurase</fullName>
        <ecNumber evidence="2">2.8.1.9</ecNumber>
    </submittedName>
</protein>
<dbReference type="GO" id="GO:0008265">
    <property type="term" value="F:molybdenum cofactor sulfurtransferase activity"/>
    <property type="evidence" value="ECO:0007669"/>
    <property type="project" value="UniProtKB-EC"/>
</dbReference>
<organism evidence="2 3">
    <name type="scientific">Apostasia shenzhenica</name>
    <dbReference type="NCBI Taxonomy" id="1088818"/>
    <lineage>
        <taxon>Eukaryota</taxon>
        <taxon>Viridiplantae</taxon>
        <taxon>Streptophyta</taxon>
        <taxon>Embryophyta</taxon>
        <taxon>Tracheophyta</taxon>
        <taxon>Spermatophyta</taxon>
        <taxon>Magnoliopsida</taxon>
        <taxon>Liliopsida</taxon>
        <taxon>Asparagales</taxon>
        <taxon>Orchidaceae</taxon>
        <taxon>Apostasioideae</taxon>
        <taxon>Apostasia</taxon>
    </lineage>
</organism>
<dbReference type="STRING" id="1088818.A0A2I0B4R2"/>
<sequence>MPFSVRSNCAGSSAKWRSRAAEMEKVWSMLSNITGGLGEGSSEPVAAVSNIFVYPVKSCRGISVSQAPISPTGFRWDRQWMVVNLKKRAYTQRVEAKLALVEPELPAESFDVNWIPSDNSYLILKAPDMDPLKVCLNRAFNVIDGVSVWEWSGSAFDEGAEASEWFTKYLGKPSRLVRFNTSSETRSVDPNYAQGYKTMFSDGFPFLVVSQGSLDALNELLKEPLPIDRFRPNILVDGCEPFSEDLWKVTKLGNMTFHGVKLCARCKIPTINQDNSIAGTEPTETMMKFRTDKALNRCKLSQAKVYFGQNLVCEESLSKSKNGCAVKVGDPVYVLQSYASYADAAS</sequence>
<name>A0A2I0B4R2_9ASPA</name>
<dbReference type="OrthoDB" id="17255at2759"/>